<accession>A0A428EY31</accession>
<proteinExistence type="predicted"/>
<dbReference type="STRING" id="1338.A6J72_02090"/>
<evidence type="ECO:0000313" key="1">
    <source>
        <dbReference type="EMBL" id="MBF1713280.1"/>
    </source>
</evidence>
<sequence>MALNDENVQELQVEVLNIIKDQKTGKKFVLDGTGKEYQLIHKVNETTQAIAVAPIVNGKPDYSQTTIVAAGTQDMNHDVNKHVAESLTNAAVAMTGLTEQTKDIRRFYKETLVNS</sequence>
<organism evidence="1 2">
    <name type="scientific">Streptococcus intermedius</name>
    <dbReference type="NCBI Taxonomy" id="1338"/>
    <lineage>
        <taxon>Bacteria</taxon>
        <taxon>Bacillati</taxon>
        <taxon>Bacillota</taxon>
        <taxon>Bacilli</taxon>
        <taxon>Lactobacillales</taxon>
        <taxon>Streptococcaceae</taxon>
        <taxon>Streptococcus</taxon>
        <taxon>Streptococcus anginosus group</taxon>
    </lineage>
</organism>
<dbReference type="Proteomes" id="UP000721045">
    <property type="component" value="Unassembled WGS sequence"/>
</dbReference>
<dbReference type="EMBL" id="JABZYP010000020">
    <property type="protein sequence ID" value="MBF1713280.1"/>
    <property type="molecule type" value="Genomic_DNA"/>
</dbReference>
<evidence type="ECO:0000313" key="2">
    <source>
        <dbReference type="Proteomes" id="UP000721045"/>
    </source>
</evidence>
<dbReference type="AlphaFoldDB" id="A0A428EY31"/>
<gene>
    <name evidence="1" type="ORF">HXO88_06065</name>
</gene>
<protein>
    <submittedName>
        <fullName evidence="1">Uncharacterized protein</fullName>
    </submittedName>
</protein>
<reference evidence="1" key="1">
    <citation type="submission" date="2020-04" db="EMBL/GenBank/DDBJ databases">
        <title>Deep metagenomics examines the oral microbiome during advanced dental caries in children, revealing novel taxa and co-occurrences with host molecules.</title>
        <authorList>
            <person name="Baker J.L."/>
            <person name="Morton J.T."/>
            <person name="Dinis M."/>
            <person name="Alvarez R."/>
            <person name="Tran N.C."/>
            <person name="Knight R."/>
            <person name="Edlund A."/>
        </authorList>
    </citation>
    <scope>NUCLEOTIDE SEQUENCE</scope>
    <source>
        <strain evidence="1">JCVI_23_bin.22</strain>
    </source>
</reference>
<name>A0A428EY31_STRIT</name>
<comment type="caution">
    <text evidence="1">The sequence shown here is derived from an EMBL/GenBank/DDBJ whole genome shotgun (WGS) entry which is preliminary data.</text>
</comment>
<dbReference type="RefSeq" id="WP_003073213.1">
    <property type="nucleotide sequence ID" value="NZ_CP053999.1"/>
</dbReference>